<keyword evidence="3" id="KW-0540">Nuclease</keyword>
<accession>A0A9P7E396</accession>
<feature type="compositionally biased region" description="Polar residues" evidence="2">
    <location>
        <begin position="293"/>
        <end position="308"/>
    </location>
</feature>
<proteinExistence type="inferred from homology"/>
<dbReference type="GO" id="GO:0045145">
    <property type="term" value="F:single-stranded DNA 5'-3' DNA exonuclease activity"/>
    <property type="evidence" value="ECO:0007669"/>
    <property type="project" value="InterPro"/>
</dbReference>
<protein>
    <submittedName>
        <fullName evidence="3">Exonuclease V a 5' deoxyribonuclease-domain-containing protein</fullName>
    </submittedName>
</protein>
<evidence type="ECO:0000313" key="4">
    <source>
        <dbReference type="Proteomes" id="UP000719766"/>
    </source>
</evidence>
<dbReference type="OrthoDB" id="354769at2759"/>
<keyword evidence="3" id="KW-0378">Hydrolase</keyword>
<dbReference type="GeneID" id="64599250"/>
<dbReference type="Proteomes" id="UP000719766">
    <property type="component" value="Unassembled WGS sequence"/>
</dbReference>
<organism evidence="3 4">
    <name type="scientific">Suillus plorans</name>
    <dbReference type="NCBI Taxonomy" id="116603"/>
    <lineage>
        <taxon>Eukaryota</taxon>
        <taxon>Fungi</taxon>
        <taxon>Dikarya</taxon>
        <taxon>Basidiomycota</taxon>
        <taxon>Agaricomycotina</taxon>
        <taxon>Agaricomycetes</taxon>
        <taxon>Agaricomycetidae</taxon>
        <taxon>Boletales</taxon>
        <taxon>Suillineae</taxon>
        <taxon>Suillaceae</taxon>
        <taxon>Suillus</taxon>
    </lineage>
</organism>
<keyword evidence="3" id="KW-0269">Exonuclease</keyword>
<comment type="similarity">
    <text evidence="1">Belongs to the EXO5 family.</text>
</comment>
<dbReference type="AlphaFoldDB" id="A0A9P7E396"/>
<evidence type="ECO:0000256" key="1">
    <source>
        <dbReference type="ARBA" id="ARBA00009797"/>
    </source>
</evidence>
<feature type="region of interest" description="Disordered" evidence="2">
    <location>
        <begin position="265"/>
        <end position="323"/>
    </location>
</feature>
<keyword evidence="4" id="KW-1185">Reference proteome</keyword>
<dbReference type="GO" id="GO:0005739">
    <property type="term" value="C:mitochondrion"/>
    <property type="evidence" value="ECO:0007669"/>
    <property type="project" value="TreeGrafter"/>
</dbReference>
<dbReference type="GO" id="GO:0005634">
    <property type="term" value="C:nucleus"/>
    <property type="evidence" value="ECO:0007669"/>
    <property type="project" value="TreeGrafter"/>
</dbReference>
<evidence type="ECO:0000313" key="3">
    <source>
        <dbReference type="EMBL" id="KAG1810172.1"/>
    </source>
</evidence>
<comment type="caution">
    <text evidence="3">The sequence shown here is derived from an EMBL/GenBank/DDBJ whole genome shotgun (WGS) entry which is preliminary data.</text>
</comment>
<dbReference type="InterPro" id="IPR019190">
    <property type="entry name" value="EXOV"/>
</dbReference>
<evidence type="ECO:0000256" key="2">
    <source>
        <dbReference type="SAM" id="MobiDB-lite"/>
    </source>
</evidence>
<dbReference type="GO" id="GO:0036297">
    <property type="term" value="P:interstrand cross-link repair"/>
    <property type="evidence" value="ECO:0007669"/>
    <property type="project" value="TreeGrafter"/>
</dbReference>
<dbReference type="EMBL" id="JABBWE010000001">
    <property type="protein sequence ID" value="KAG1810172.1"/>
    <property type="molecule type" value="Genomic_DNA"/>
</dbReference>
<gene>
    <name evidence="3" type="ORF">HD556DRAFT_1435887</name>
</gene>
<sequence>MSHDEFDHYDLSEFTEEELARFDMDATKTPLPTGLNDSPTLESQHHISAGPGKAVLSSCSGGPALGIAIESPTDTNSVEEIPKPTVSTRVSHHSASTKPLQLTSTPVSGMRPQNHTINLYEKFLSWKKAFSVTDLVSPVWCEVQYEYGLYGERHKPLERRPPSFKSRDGKQIQVKQSVAQQHDKTLKRGASIHKNLELEVRPKKLFVRTSTDEERWALRLFNLTAGLEQLTFEGLTRELPVFGITHGQVVFGIIDEVTRRVPSEVNKLHNPAKRGPVSPESSPVKKKQRRPLSPSQNDTSVCLDQSTPEETRTAHQSPTEEDICDNSMAESSIPRPVYLRPTFYDLTLVDYKTRRVSSLPPDEDTISSQMQLMLYHRLLSPLLSPETFDFNALWSKQAVNPHQSFSRNFVEDIGLLTKDQQDPFHVDLNSMVAAWVSVVHSARCSGERLRGIHSELQIIYRKAGVKKDSVHYRKQKAKTDEKAVDNPPGRLALQEKLDMDRAIAESLRPPDQDAGEASTSQAADHSIKIAHTASSEELLTDGVIDITSTVGENLEPTLVVPCLLPAGTSNNPDSNPQSIATKDLAPVADELTNLEENGTLPDQNDDSPVEEDTSGLSTILGTRKFFMDEDRLDAHLRDILQWWFGFRLPRGVELAQSSRCGTCEYQDSCEWRKRKAFEGSSVALGKRKAT</sequence>
<dbReference type="RefSeq" id="XP_041167837.1">
    <property type="nucleotide sequence ID" value="XM_041305486.1"/>
</dbReference>
<dbReference type="PANTHER" id="PTHR14464">
    <property type="entry name" value="EXONUCLEASE V"/>
    <property type="match status" value="1"/>
</dbReference>
<name>A0A9P7E396_9AGAM</name>
<reference evidence="3" key="1">
    <citation type="journal article" date="2020" name="New Phytol.">
        <title>Comparative genomics reveals dynamic genome evolution in host specialist ectomycorrhizal fungi.</title>
        <authorList>
            <person name="Lofgren L.A."/>
            <person name="Nguyen N.H."/>
            <person name="Vilgalys R."/>
            <person name="Ruytinx J."/>
            <person name="Liao H.L."/>
            <person name="Branco S."/>
            <person name="Kuo A."/>
            <person name="LaButti K."/>
            <person name="Lipzen A."/>
            <person name="Andreopoulos W."/>
            <person name="Pangilinan J."/>
            <person name="Riley R."/>
            <person name="Hundley H."/>
            <person name="Na H."/>
            <person name="Barry K."/>
            <person name="Grigoriev I.V."/>
            <person name="Stajich J.E."/>
            <person name="Kennedy P.G."/>
        </authorList>
    </citation>
    <scope>NUCLEOTIDE SEQUENCE</scope>
    <source>
        <strain evidence="3">S12</strain>
    </source>
</reference>
<dbReference type="PANTHER" id="PTHR14464:SF4">
    <property type="entry name" value="EXONUCLEASE V"/>
    <property type="match status" value="1"/>
</dbReference>
<feature type="region of interest" description="Disordered" evidence="2">
    <location>
        <begin position="85"/>
        <end position="109"/>
    </location>
</feature>
<dbReference type="Pfam" id="PF09810">
    <property type="entry name" value="Exo5"/>
    <property type="match status" value="1"/>
</dbReference>